<sequence>MQLKTLLAITLLAGSSVAHYANMGLENVSCYIYNGIKGTENGHMIVRLSDGTWYDSNDKSNKGSITVVRSQKEYDNLPTKTKVGIVCAPDDVDTTEIGIPYVEMEPTDEDFYKDENTLYEQSQTNDSFSGPVEKPQFTCIIRFCRNTN</sequence>
<evidence type="ECO:0000256" key="1">
    <source>
        <dbReference type="SAM" id="SignalP"/>
    </source>
</evidence>
<reference evidence="2 3" key="1">
    <citation type="journal article" date="2012" name="G3 (Bethesda)">
        <title>Pichia sorbitophila, an interspecies yeast hybrid reveals early steps of genome resolution following polyploidization.</title>
        <authorList>
            <person name="Leh Louis V."/>
            <person name="Despons L."/>
            <person name="Friedrich A."/>
            <person name="Martin T."/>
            <person name="Durrens P."/>
            <person name="Casaregola S."/>
            <person name="Neuveglise C."/>
            <person name="Fairhead C."/>
            <person name="Marck C."/>
            <person name="Cruz J.A."/>
            <person name="Straub M.L."/>
            <person name="Kugler V."/>
            <person name="Sacerdot C."/>
            <person name="Uzunov Z."/>
            <person name="Thierry A."/>
            <person name="Weiss S."/>
            <person name="Bleykasten C."/>
            <person name="De Montigny J."/>
            <person name="Jacques N."/>
            <person name="Jung P."/>
            <person name="Lemaire M."/>
            <person name="Mallet S."/>
            <person name="Morel G."/>
            <person name="Richard G.F."/>
            <person name="Sarkar A."/>
            <person name="Savel G."/>
            <person name="Schacherer J."/>
            <person name="Seret M.L."/>
            <person name="Talla E."/>
            <person name="Samson G."/>
            <person name="Jubin C."/>
            <person name="Poulain J."/>
            <person name="Vacherie B."/>
            <person name="Barbe V."/>
            <person name="Pelletier E."/>
            <person name="Sherman D.J."/>
            <person name="Westhof E."/>
            <person name="Weissenbach J."/>
            <person name="Baret P.V."/>
            <person name="Wincker P."/>
            <person name="Gaillardin C."/>
            <person name="Dujon B."/>
            <person name="Souciet J.L."/>
        </authorList>
    </citation>
    <scope>NUCLEOTIDE SEQUENCE [LARGE SCALE GENOMIC DNA]</scope>
    <source>
        <strain evidence="3">ATCC MYA-4447 / BCRC 22081 / CBS 7064 / NBRC 10061 / NRRL Y-12695</strain>
    </source>
</reference>
<evidence type="ECO:0000313" key="3">
    <source>
        <dbReference type="Proteomes" id="UP000005222"/>
    </source>
</evidence>
<dbReference type="EMBL" id="FO082059">
    <property type="protein sequence ID" value="CCE72439.1"/>
    <property type="molecule type" value="Genomic_DNA"/>
</dbReference>
<dbReference type="AlphaFoldDB" id="G8YUA6"/>
<evidence type="ECO:0000313" key="2">
    <source>
        <dbReference type="EMBL" id="CCE72439.1"/>
    </source>
</evidence>
<dbReference type="Proteomes" id="UP000005222">
    <property type="component" value="Chromosome A"/>
</dbReference>
<dbReference type="HOGENOM" id="CLU_1759478_0_0_1"/>
<protein>
    <submittedName>
        <fullName evidence="2">Piso0_000007 protein</fullName>
    </submittedName>
</protein>
<accession>G8YUA6</accession>
<feature type="signal peptide" evidence="1">
    <location>
        <begin position="1"/>
        <end position="18"/>
    </location>
</feature>
<feature type="chain" id="PRO_5003519198" evidence="1">
    <location>
        <begin position="19"/>
        <end position="148"/>
    </location>
</feature>
<organism evidence="2 3">
    <name type="scientific">Pichia sorbitophila (strain ATCC MYA-4447 / BCRC 22081 / CBS 7064 / NBRC 10061 / NRRL Y-12695)</name>
    <name type="common">Hybrid yeast</name>
    <dbReference type="NCBI Taxonomy" id="559304"/>
    <lineage>
        <taxon>Eukaryota</taxon>
        <taxon>Fungi</taxon>
        <taxon>Dikarya</taxon>
        <taxon>Ascomycota</taxon>
        <taxon>Saccharomycotina</taxon>
        <taxon>Pichiomycetes</taxon>
        <taxon>Debaryomycetaceae</taxon>
        <taxon>Millerozyma</taxon>
    </lineage>
</organism>
<dbReference type="OrthoDB" id="5395479at2759"/>
<proteinExistence type="predicted"/>
<keyword evidence="3" id="KW-1185">Reference proteome</keyword>
<gene>
    <name evidence="2" type="primary">Piso0_000007</name>
    <name evidence="2" type="ORF">GNLVRS01_PISO0A00154g</name>
</gene>
<dbReference type="InParanoid" id="G8YUA6"/>
<name>G8YUA6_PICSO</name>
<keyword evidence="1" id="KW-0732">Signal</keyword>